<keyword evidence="3" id="KW-1185">Reference proteome</keyword>
<feature type="region of interest" description="Disordered" evidence="1">
    <location>
        <begin position="1"/>
        <end position="30"/>
    </location>
</feature>
<dbReference type="EMBL" id="ML978134">
    <property type="protein sequence ID" value="KAF2094611.1"/>
    <property type="molecule type" value="Genomic_DNA"/>
</dbReference>
<sequence length="136" mass="14655">MSHEGMTGSGNRKEREGELAERATRGSSTALKADGRRLLLQCIHRFTRRSNSSGPSLQRALSTRSGTCRLPPCTDQSLLEAIGAIAAASAYVNGQRPLASRTPHCPYHRGSSRLTSRLVHAASNHRDCMLDSLAVA</sequence>
<comment type="caution">
    <text evidence="2">The sequence shown here is derived from an EMBL/GenBank/DDBJ whole genome shotgun (WGS) entry which is preliminary data.</text>
</comment>
<protein>
    <submittedName>
        <fullName evidence="2">Uncharacterized protein</fullName>
    </submittedName>
</protein>
<feature type="compositionally biased region" description="Basic and acidic residues" evidence="1">
    <location>
        <begin position="11"/>
        <end position="24"/>
    </location>
</feature>
<evidence type="ECO:0000313" key="2">
    <source>
        <dbReference type="EMBL" id="KAF2094611.1"/>
    </source>
</evidence>
<name>A0A9P4I3V9_9PEZI</name>
<organism evidence="2 3">
    <name type="scientific">Rhizodiscina lignyota</name>
    <dbReference type="NCBI Taxonomy" id="1504668"/>
    <lineage>
        <taxon>Eukaryota</taxon>
        <taxon>Fungi</taxon>
        <taxon>Dikarya</taxon>
        <taxon>Ascomycota</taxon>
        <taxon>Pezizomycotina</taxon>
        <taxon>Dothideomycetes</taxon>
        <taxon>Pleosporomycetidae</taxon>
        <taxon>Aulographales</taxon>
        <taxon>Rhizodiscinaceae</taxon>
        <taxon>Rhizodiscina</taxon>
    </lineage>
</organism>
<reference evidence="2" key="1">
    <citation type="journal article" date="2020" name="Stud. Mycol.">
        <title>101 Dothideomycetes genomes: a test case for predicting lifestyles and emergence of pathogens.</title>
        <authorList>
            <person name="Haridas S."/>
            <person name="Albert R."/>
            <person name="Binder M."/>
            <person name="Bloem J."/>
            <person name="Labutti K."/>
            <person name="Salamov A."/>
            <person name="Andreopoulos B."/>
            <person name="Baker S."/>
            <person name="Barry K."/>
            <person name="Bills G."/>
            <person name="Bluhm B."/>
            <person name="Cannon C."/>
            <person name="Castanera R."/>
            <person name="Culley D."/>
            <person name="Daum C."/>
            <person name="Ezra D."/>
            <person name="Gonzalez J."/>
            <person name="Henrissat B."/>
            <person name="Kuo A."/>
            <person name="Liang C."/>
            <person name="Lipzen A."/>
            <person name="Lutzoni F."/>
            <person name="Magnuson J."/>
            <person name="Mondo S."/>
            <person name="Nolan M."/>
            <person name="Ohm R."/>
            <person name="Pangilinan J."/>
            <person name="Park H.-J."/>
            <person name="Ramirez L."/>
            <person name="Alfaro M."/>
            <person name="Sun H."/>
            <person name="Tritt A."/>
            <person name="Yoshinaga Y."/>
            <person name="Zwiers L.-H."/>
            <person name="Turgeon B."/>
            <person name="Goodwin S."/>
            <person name="Spatafora J."/>
            <person name="Crous P."/>
            <person name="Grigoriev I."/>
        </authorList>
    </citation>
    <scope>NUCLEOTIDE SEQUENCE</scope>
    <source>
        <strain evidence="2">CBS 133067</strain>
    </source>
</reference>
<evidence type="ECO:0000313" key="3">
    <source>
        <dbReference type="Proteomes" id="UP000799772"/>
    </source>
</evidence>
<accession>A0A9P4I3V9</accession>
<proteinExistence type="predicted"/>
<dbReference type="Proteomes" id="UP000799772">
    <property type="component" value="Unassembled WGS sequence"/>
</dbReference>
<gene>
    <name evidence="2" type="ORF">NA57DRAFT_60635</name>
</gene>
<dbReference type="AlphaFoldDB" id="A0A9P4I3V9"/>
<evidence type="ECO:0000256" key="1">
    <source>
        <dbReference type="SAM" id="MobiDB-lite"/>
    </source>
</evidence>